<dbReference type="Proteomes" id="UP000230423">
    <property type="component" value="Unassembled WGS sequence"/>
</dbReference>
<feature type="region of interest" description="Disordered" evidence="1">
    <location>
        <begin position="1"/>
        <end position="30"/>
    </location>
</feature>
<evidence type="ECO:0000313" key="2">
    <source>
        <dbReference type="EMBL" id="PIO56430.1"/>
    </source>
</evidence>
<evidence type="ECO:0000313" key="3">
    <source>
        <dbReference type="Proteomes" id="UP000230423"/>
    </source>
</evidence>
<organism evidence="2 3">
    <name type="scientific">Teladorsagia circumcincta</name>
    <name type="common">Brown stomach worm</name>
    <name type="synonym">Ostertagia circumcincta</name>
    <dbReference type="NCBI Taxonomy" id="45464"/>
    <lineage>
        <taxon>Eukaryota</taxon>
        <taxon>Metazoa</taxon>
        <taxon>Ecdysozoa</taxon>
        <taxon>Nematoda</taxon>
        <taxon>Chromadorea</taxon>
        <taxon>Rhabditida</taxon>
        <taxon>Rhabditina</taxon>
        <taxon>Rhabditomorpha</taxon>
        <taxon>Strongyloidea</taxon>
        <taxon>Trichostrongylidae</taxon>
        <taxon>Teladorsagia</taxon>
    </lineage>
</organism>
<name>A0A2G9TGF7_TELCI</name>
<protein>
    <submittedName>
        <fullName evidence="2">Uncharacterized protein</fullName>
    </submittedName>
</protein>
<evidence type="ECO:0000256" key="1">
    <source>
        <dbReference type="SAM" id="MobiDB-lite"/>
    </source>
</evidence>
<dbReference type="EMBL" id="KZ376825">
    <property type="protein sequence ID" value="PIO56430.1"/>
    <property type="molecule type" value="Genomic_DNA"/>
</dbReference>
<reference evidence="2 3" key="1">
    <citation type="submission" date="2015-09" db="EMBL/GenBank/DDBJ databases">
        <title>Draft genome of the parasitic nematode Teladorsagia circumcincta isolate WARC Sus (inbred).</title>
        <authorList>
            <person name="Mitreva M."/>
        </authorList>
    </citation>
    <scope>NUCLEOTIDE SEQUENCE [LARGE SCALE GENOMIC DNA]</scope>
    <source>
        <strain evidence="2 3">S</strain>
    </source>
</reference>
<sequence length="30" mass="3197">MTGWMPPPVPPPPMFGAPGIPPTPLQPQLF</sequence>
<keyword evidence="3" id="KW-1185">Reference proteome</keyword>
<feature type="non-terminal residue" evidence="2">
    <location>
        <position position="30"/>
    </location>
</feature>
<dbReference type="AlphaFoldDB" id="A0A2G9TGF7"/>
<proteinExistence type="predicted"/>
<gene>
    <name evidence="2" type="ORF">TELCIR_22171</name>
</gene>
<accession>A0A2G9TGF7</accession>